<feature type="compositionally biased region" description="Basic and acidic residues" evidence="1">
    <location>
        <begin position="27"/>
        <end position="36"/>
    </location>
</feature>
<feature type="compositionally biased region" description="Acidic residues" evidence="1">
    <location>
        <begin position="61"/>
        <end position="75"/>
    </location>
</feature>
<proteinExistence type="predicted"/>
<dbReference type="EMBL" id="BAAAGS010000061">
    <property type="protein sequence ID" value="GAA0553603.1"/>
    <property type="molecule type" value="Genomic_DNA"/>
</dbReference>
<dbReference type="Proteomes" id="UP001500729">
    <property type="component" value="Unassembled WGS sequence"/>
</dbReference>
<comment type="caution">
    <text evidence="2">The sequence shown here is derived from an EMBL/GenBank/DDBJ whole genome shotgun (WGS) entry which is preliminary data.</text>
</comment>
<organism evidence="2 3">
    <name type="scientific">Saccharopolyspora erythraea</name>
    <name type="common">Streptomyces erythraeus</name>
    <dbReference type="NCBI Taxonomy" id="1836"/>
    <lineage>
        <taxon>Bacteria</taxon>
        <taxon>Bacillati</taxon>
        <taxon>Actinomycetota</taxon>
        <taxon>Actinomycetes</taxon>
        <taxon>Pseudonocardiales</taxon>
        <taxon>Pseudonocardiaceae</taxon>
        <taxon>Saccharopolyspora</taxon>
    </lineage>
</organism>
<protein>
    <submittedName>
        <fullName evidence="2">Uncharacterized protein</fullName>
    </submittedName>
</protein>
<keyword evidence="3" id="KW-1185">Reference proteome</keyword>
<gene>
    <name evidence="2" type="ORF">GCM10009533_59550</name>
</gene>
<evidence type="ECO:0000313" key="2">
    <source>
        <dbReference type="EMBL" id="GAA0553603.1"/>
    </source>
</evidence>
<accession>A0ABP3NUT8</accession>
<evidence type="ECO:0000313" key="3">
    <source>
        <dbReference type="Proteomes" id="UP001500729"/>
    </source>
</evidence>
<feature type="region of interest" description="Disordered" evidence="1">
    <location>
        <begin position="1"/>
        <end position="75"/>
    </location>
</feature>
<reference evidence="3" key="1">
    <citation type="journal article" date="2019" name="Int. J. Syst. Evol. Microbiol.">
        <title>The Global Catalogue of Microorganisms (GCM) 10K type strain sequencing project: providing services to taxonomists for standard genome sequencing and annotation.</title>
        <authorList>
            <consortium name="The Broad Institute Genomics Platform"/>
            <consortium name="The Broad Institute Genome Sequencing Center for Infectious Disease"/>
            <person name="Wu L."/>
            <person name="Ma J."/>
        </authorList>
    </citation>
    <scope>NUCLEOTIDE SEQUENCE [LARGE SCALE GENOMIC DNA]</scope>
    <source>
        <strain evidence="3">JCM 10303</strain>
    </source>
</reference>
<evidence type="ECO:0000256" key="1">
    <source>
        <dbReference type="SAM" id="MobiDB-lite"/>
    </source>
</evidence>
<feature type="compositionally biased region" description="Basic and acidic residues" evidence="1">
    <location>
        <begin position="1"/>
        <end position="15"/>
    </location>
</feature>
<sequence length="75" mass="8306">MAMREQDPPREHPSEPAEGPTDVGGTEPREPSRADSESEQPAAGRDGRTEEKPQSNAVQSAEDEERDDWDDWQGS</sequence>
<name>A0ABP3NUT8_SACER</name>